<feature type="region of interest" description="Disordered" evidence="1">
    <location>
        <begin position="34"/>
        <end position="78"/>
    </location>
</feature>
<dbReference type="Proteomes" id="UP001596445">
    <property type="component" value="Unassembled WGS sequence"/>
</dbReference>
<keyword evidence="3" id="KW-1185">Reference proteome</keyword>
<organism evidence="2 3">
    <name type="scientific">Halovenus salina</name>
    <dbReference type="NCBI Taxonomy" id="1510225"/>
    <lineage>
        <taxon>Archaea</taxon>
        <taxon>Methanobacteriati</taxon>
        <taxon>Methanobacteriota</taxon>
        <taxon>Stenosarchaea group</taxon>
        <taxon>Halobacteria</taxon>
        <taxon>Halobacteriales</taxon>
        <taxon>Haloarculaceae</taxon>
        <taxon>Halovenus</taxon>
    </lineage>
</organism>
<reference evidence="2 3" key="1">
    <citation type="journal article" date="2019" name="Int. J. Syst. Evol. Microbiol.">
        <title>The Global Catalogue of Microorganisms (GCM) 10K type strain sequencing project: providing services to taxonomists for standard genome sequencing and annotation.</title>
        <authorList>
            <consortium name="The Broad Institute Genomics Platform"/>
            <consortium name="The Broad Institute Genome Sequencing Center for Infectious Disease"/>
            <person name="Wu L."/>
            <person name="Ma J."/>
        </authorList>
    </citation>
    <scope>NUCLEOTIDE SEQUENCE [LARGE SCALE GENOMIC DNA]</scope>
    <source>
        <strain evidence="2 3">JCM 30072</strain>
    </source>
</reference>
<dbReference type="AlphaFoldDB" id="A0ABD5VYI6"/>
<evidence type="ECO:0000313" key="2">
    <source>
        <dbReference type="EMBL" id="MFC7058150.1"/>
    </source>
</evidence>
<gene>
    <name evidence="2" type="ORF">ACFQQG_08145</name>
</gene>
<feature type="compositionally biased region" description="Acidic residues" evidence="1">
    <location>
        <begin position="36"/>
        <end position="71"/>
    </location>
</feature>
<comment type="caution">
    <text evidence="2">The sequence shown here is derived from an EMBL/GenBank/DDBJ whole genome shotgun (WGS) entry which is preliminary data.</text>
</comment>
<dbReference type="EMBL" id="JBHSZI010000001">
    <property type="protein sequence ID" value="MFC7058150.1"/>
    <property type="molecule type" value="Genomic_DNA"/>
</dbReference>
<dbReference type="RefSeq" id="WP_382184989.1">
    <property type="nucleotide sequence ID" value="NZ_JBHSZI010000001.1"/>
</dbReference>
<sequence>MTVTFAETVIDTEPGTYTLRIETPDDAMTRELVVEASEENESQETDDSSDAPNETDEQPDGGDEDDSENEDGSGPAVFAVGSRRTALVGGTAVVAGIHVLGYWV</sequence>
<evidence type="ECO:0000313" key="3">
    <source>
        <dbReference type="Proteomes" id="UP001596445"/>
    </source>
</evidence>
<proteinExistence type="predicted"/>
<name>A0ABD5VYI6_9EURY</name>
<accession>A0ABD5VYI6</accession>
<evidence type="ECO:0008006" key="4">
    <source>
        <dbReference type="Google" id="ProtNLM"/>
    </source>
</evidence>
<evidence type="ECO:0000256" key="1">
    <source>
        <dbReference type="SAM" id="MobiDB-lite"/>
    </source>
</evidence>
<protein>
    <recommendedName>
        <fullName evidence="4">PGF-CTERM protein</fullName>
    </recommendedName>
</protein>